<dbReference type="PANTHER" id="PTHR14593:SF5">
    <property type="entry name" value="WD REPEAT-CONTAINING PROTEIN 11"/>
    <property type="match status" value="1"/>
</dbReference>
<organism evidence="1 2">
    <name type="scientific">Strongylus vulgaris</name>
    <name type="common">Blood worm</name>
    <dbReference type="NCBI Taxonomy" id="40348"/>
    <lineage>
        <taxon>Eukaryota</taxon>
        <taxon>Metazoa</taxon>
        <taxon>Ecdysozoa</taxon>
        <taxon>Nematoda</taxon>
        <taxon>Chromadorea</taxon>
        <taxon>Rhabditida</taxon>
        <taxon>Rhabditina</taxon>
        <taxon>Rhabditomorpha</taxon>
        <taxon>Strongyloidea</taxon>
        <taxon>Strongylidae</taxon>
        <taxon>Strongylus</taxon>
    </lineage>
</organism>
<name>A0A3P7LG15_STRVU</name>
<evidence type="ECO:0000313" key="2">
    <source>
        <dbReference type="Proteomes" id="UP000270094"/>
    </source>
</evidence>
<sequence length="128" mass="14167">MPCLHFVDDAFDNRGLFTNILFTDGVELLFLVKAGGDACKYLQSQRQWDKSIVYAKMGLEDPEDVLNKWIAHLSFDEKTQFMYAQASKSEWPQIVELLSSSGQAELAQLILAASSTAAPSSSKEANTS</sequence>
<dbReference type="InterPro" id="IPR039694">
    <property type="entry name" value="WDR11"/>
</dbReference>
<dbReference type="Proteomes" id="UP000270094">
    <property type="component" value="Unassembled WGS sequence"/>
</dbReference>
<gene>
    <name evidence="1" type="ORF">SVUK_LOCUS16523</name>
</gene>
<dbReference type="GO" id="GO:0005737">
    <property type="term" value="C:cytoplasm"/>
    <property type="evidence" value="ECO:0007669"/>
    <property type="project" value="TreeGrafter"/>
</dbReference>
<keyword evidence="2" id="KW-1185">Reference proteome</keyword>
<protein>
    <submittedName>
        <fullName evidence="1">Uncharacterized protein</fullName>
    </submittedName>
</protein>
<dbReference type="AlphaFoldDB" id="A0A3P7LG15"/>
<dbReference type="EMBL" id="UYYB01113341">
    <property type="protein sequence ID" value="VDM81525.1"/>
    <property type="molecule type" value="Genomic_DNA"/>
</dbReference>
<dbReference type="PANTHER" id="PTHR14593">
    <property type="entry name" value="WD REPEAT-CONTAINING PROTEIN 11"/>
    <property type="match status" value="1"/>
</dbReference>
<reference evidence="1 2" key="1">
    <citation type="submission" date="2018-11" db="EMBL/GenBank/DDBJ databases">
        <authorList>
            <consortium name="Pathogen Informatics"/>
        </authorList>
    </citation>
    <scope>NUCLEOTIDE SEQUENCE [LARGE SCALE GENOMIC DNA]</scope>
</reference>
<dbReference type="OrthoDB" id="1291858at2759"/>
<evidence type="ECO:0000313" key="1">
    <source>
        <dbReference type="EMBL" id="VDM81525.1"/>
    </source>
</evidence>
<accession>A0A3P7LG15</accession>
<proteinExistence type="predicted"/>